<dbReference type="Proteomes" id="UP000760860">
    <property type="component" value="Unassembled WGS sequence"/>
</dbReference>
<protein>
    <submittedName>
        <fullName evidence="2">Uncharacterized protein</fullName>
    </submittedName>
</protein>
<comment type="caution">
    <text evidence="2">The sequence shown here is derived from an EMBL/GenBank/DDBJ whole genome shotgun (WGS) entry which is preliminary data.</text>
</comment>
<name>A0A329RF85_9STRA</name>
<reference evidence="2 3" key="1">
    <citation type="submission" date="2018-01" db="EMBL/GenBank/DDBJ databases">
        <title>Draft genome of the strawberry crown rot pathogen Phytophthora cactorum.</title>
        <authorList>
            <person name="Armitage A.D."/>
            <person name="Lysoe E."/>
            <person name="Nellist C.F."/>
            <person name="Harrison R.J."/>
            <person name="Brurberg M.B."/>
        </authorList>
    </citation>
    <scope>NUCLEOTIDE SEQUENCE [LARGE SCALE GENOMIC DNA]</scope>
    <source>
        <strain evidence="2 3">10300</strain>
    </source>
</reference>
<reference evidence="1" key="2">
    <citation type="submission" date="2018-05" db="EMBL/GenBank/DDBJ databases">
        <title>Effector identification in a new, highly contiguous assembly of the strawberry crown rot pathogen Phytophthora cactorum.</title>
        <authorList>
            <person name="Armitage A.D."/>
            <person name="Nellist C.F."/>
            <person name="Bates H."/>
            <person name="Vickerstaff R.J."/>
            <person name="Harrison R.J."/>
        </authorList>
    </citation>
    <scope>NUCLEOTIDE SEQUENCE</scope>
    <source>
        <strain evidence="1">P421</strain>
    </source>
</reference>
<dbReference type="OrthoDB" id="102977at2759"/>
<dbReference type="VEuPathDB" id="FungiDB:PC110_g20434"/>
<accession>A0A329RF85</accession>
<gene>
    <name evidence="2" type="ORF">PC110_g20434</name>
    <name evidence="1" type="ORF">PC129_g6749</name>
</gene>
<dbReference type="AlphaFoldDB" id="A0A329RF85"/>
<keyword evidence="3" id="KW-1185">Reference proteome</keyword>
<evidence type="ECO:0000313" key="1">
    <source>
        <dbReference type="EMBL" id="KAG3222525.1"/>
    </source>
</evidence>
<proteinExistence type="predicted"/>
<dbReference type="Proteomes" id="UP000251314">
    <property type="component" value="Unassembled WGS sequence"/>
</dbReference>
<organism evidence="2 3">
    <name type="scientific">Phytophthora cactorum</name>
    <dbReference type="NCBI Taxonomy" id="29920"/>
    <lineage>
        <taxon>Eukaryota</taxon>
        <taxon>Sar</taxon>
        <taxon>Stramenopiles</taxon>
        <taxon>Oomycota</taxon>
        <taxon>Peronosporomycetes</taxon>
        <taxon>Peronosporales</taxon>
        <taxon>Peronosporaceae</taxon>
        <taxon>Phytophthora</taxon>
    </lineage>
</organism>
<dbReference type="EMBL" id="MJFZ01001128">
    <property type="protein sequence ID" value="RAW23130.1"/>
    <property type="molecule type" value="Genomic_DNA"/>
</dbReference>
<sequence>MGSSYRVKVRGKTGKMVYISNLSRPANQMLVAKQYKVSIETLNKHISADYKADSKYRFYNGKQMESHLYEGIQPAEFYDKLENALASQKGAFKVNIALGYDLVSLADGEETRYFHPNLANTYVFNTPVAINSRADIRKKVISEIRSMELANKLNYPSSGYKLKSITGFKIYIY</sequence>
<evidence type="ECO:0000313" key="2">
    <source>
        <dbReference type="EMBL" id="RAW23130.1"/>
    </source>
</evidence>
<dbReference type="EMBL" id="RCMV01000177">
    <property type="protein sequence ID" value="KAG3222525.1"/>
    <property type="molecule type" value="Genomic_DNA"/>
</dbReference>
<evidence type="ECO:0000313" key="3">
    <source>
        <dbReference type="Proteomes" id="UP000251314"/>
    </source>
</evidence>